<dbReference type="Gramene" id="KOM48639">
    <property type="protein sequence ID" value="KOM48639"/>
    <property type="gene ID" value="LR48_Vigan07g234300"/>
</dbReference>
<accession>A0A0L9V1L2</accession>
<reference evidence="2" key="1">
    <citation type="journal article" date="2015" name="Proc. Natl. Acad. Sci. U.S.A.">
        <title>Genome sequencing of adzuki bean (Vigna angularis) provides insight into high starch and low fat accumulation and domestication.</title>
        <authorList>
            <person name="Yang K."/>
            <person name="Tian Z."/>
            <person name="Chen C."/>
            <person name="Luo L."/>
            <person name="Zhao B."/>
            <person name="Wang Z."/>
            <person name="Yu L."/>
            <person name="Li Y."/>
            <person name="Sun Y."/>
            <person name="Li W."/>
            <person name="Chen Y."/>
            <person name="Li Y."/>
            <person name="Zhang Y."/>
            <person name="Ai D."/>
            <person name="Zhao J."/>
            <person name="Shang C."/>
            <person name="Ma Y."/>
            <person name="Wu B."/>
            <person name="Wang M."/>
            <person name="Gao L."/>
            <person name="Sun D."/>
            <person name="Zhang P."/>
            <person name="Guo F."/>
            <person name="Wang W."/>
            <person name="Li Y."/>
            <person name="Wang J."/>
            <person name="Varshney R.K."/>
            <person name="Wang J."/>
            <person name="Ling H.Q."/>
            <person name="Wan P."/>
        </authorList>
    </citation>
    <scope>NUCLEOTIDE SEQUENCE</scope>
    <source>
        <strain evidence="2">cv. Jingnong 6</strain>
    </source>
</reference>
<dbReference type="Proteomes" id="UP000053144">
    <property type="component" value="Chromosome 7"/>
</dbReference>
<dbReference type="EMBL" id="CM003377">
    <property type="protein sequence ID" value="KOM48639.1"/>
    <property type="molecule type" value="Genomic_DNA"/>
</dbReference>
<evidence type="ECO:0000313" key="2">
    <source>
        <dbReference type="Proteomes" id="UP000053144"/>
    </source>
</evidence>
<protein>
    <recommendedName>
        <fullName evidence="3">Retrotransposon gag domain-containing protein</fullName>
    </recommendedName>
</protein>
<sequence length="124" mass="14774">MKRVLLSKNKIKFIDGSIKKPQRTDLLFDAWERYDMMVLSWIIKTLSPQIVESVIYVNNAKDLWEELKERFSIGDYFKISYLLQDIHSIKQGERNVSQYFTNLKILWEELESLRHIPCCTCQVA</sequence>
<gene>
    <name evidence="1" type="ORF">LR48_Vigan07g234300</name>
</gene>
<dbReference type="PANTHER" id="PTHR37610:SF55">
    <property type="entry name" value="RETROTRANSPOSON COPIA-LIKE N-TERMINAL DOMAIN-CONTAINING PROTEIN"/>
    <property type="match status" value="1"/>
</dbReference>
<dbReference type="PANTHER" id="PTHR37610">
    <property type="entry name" value="CCHC-TYPE DOMAIN-CONTAINING PROTEIN"/>
    <property type="match status" value="1"/>
</dbReference>
<evidence type="ECO:0000313" key="1">
    <source>
        <dbReference type="EMBL" id="KOM48639.1"/>
    </source>
</evidence>
<dbReference type="AlphaFoldDB" id="A0A0L9V1L2"/>
<evidence type="ECO:0008006" key="3">
    <source>
        <dbReference type="Google" id="ProtNLM"/>
    </source>
</evidence>
<name>A0A0L9V1L2_PHAAN</name>
<dbReference type="Pfam" id="PF14223">
    <property type="entry name" value="Retrotran_gag_2"/>
    <property type="match status" value="1"/>
</dbReference>
<dbReference type="OMA" id="DAWERYD"/>
<organism evidence="1 2">
    <name type="scientific">Phaseolus angularis</name>
    <name type="common">Azuki bean</name>
    <name type="synonym">Vigna angularis</name>
    <dbReference type="NCBI Taxonomy" id="3914"/>
    <lineage>
        <taxon>Eukaryota</taxon>
        <taxon>Viridiplantae</taxon>
        <taxon>Streptophyta</taxon>
        <taxon>Embryophyta</taxon>
        <taxon>Tracheophyta</taxon>
        <taxon>Spermatophyta</taxon>
        <taxon>Magnoliopsida</taxon>
        <taxon>eudicotyledons</taxon>
        <taxon>Gunneridae</taxon>
        <taxon>Pentapetalae</taxon>
        <taxon>rosids</taxon>
        <taxon>fabids</taxon>
        <taxon>Fabales</taxon>
        <taxon>Fabaceae</taxon>
        <taxon>Papilionoideae</taxon>
        <taxon>50 kb inversion clade</taxon>
        <taxon>NPAAA clade</taxon>
        <taxon>indigoferoid/millettioid clade</taxon>
        <taxon>Phaseoleae</taxon>
        <taxon>Vigna</taxon>
    </lineage>
</organism>
<proteinExistence type="predicted"/>